<accession>D7DNB0</accession>
<dbReference type="STRING" id="666681.M301_2551"/>
<protein>
    <recommendedName>
        <fullName evidence="3">DUF4124 domain-containing protein</fullName>
    </recommendedName>
</protein>
<organism evidence="4 5">
    <name type="scientific">Methylotenera versatilis (strain 301)</name>
    <dbReference type="NCBI Taxonomy" id="666681"/>
    <lineage>
        <taxon>Bacteria</taxon>
        <taxon>Pseudomonadati</taxon>
        <taxon>Pseudomonadota</taxon>
        <taxon>Betaproteobacteria</taxon>
        <taxon>Nitrosomonadales</taxon>
        <taxon>Methylophilaceae</taxon>
        <taxon>Methylotenera</taxon>
    </lineage>
</organism>
<feature type="signal peptide" evidence="2">
    <location>
        <begin position="1"/>
        <end position="21"/>
    </location>
</feature>
<feature type="compositionally biased region" description="Polar residues" evidence="1">
    <location>
        <begin position="63"/>
        <end position="72"/>
    </location>
</feature>
<dbReference type="InterPro" id="IPR025392">
    <property type="entry name" value="DUF4124"/>
</dbReference>
<evidence type="ECO:0000259" key="3">
    <source>
        <dbReference type="Pfam" id="PF13511"/>
    </source>
</evidence>
<dbReference type="HOGENOM" id="CLU_099362_2_0_4"/>
<dbReference type="Proteomes" id="UP000000383">
    <property type="component" value="Chromosome"/>
</dbReference>
<dbReference type="AlphaFoldDB" id="D7DNB0"/>
<dbReference type="KEGG" id="meh:M301_2551"/>
<reference evidence="5" key="1">
    <citation type="submission" date="2010-05" db="EMBL/GenBank/DDBJ databases">
        <title>Complete sequence of Methylotenera sp. 301.</title>
        <authorList>
            <person name="Lucas S."/>
            <person name="Copeland A."/>
            <person name="Lapidus A."/>
            <person name="Cheng J.-F."/>
            <person name="Bruce D."/>
            <person name="Goodwin L."/>
            <person name="Pitluck S."/>
            <person name="Clum A."/>
            <person name="Land M."/>
            <person name="Hauser L."/>
            <person name="Kyrpides N."/>
            <person name="Ivanova N."/>
            <person name="Chistoservova L."/>
            <person name="Kalyuzhnaya M."/>
            <person name="Woyke T."/>
        </authorList>
    </citation>
    <scope>NUCLEOTIDE SEQUENCE [LARGE SCALE GENOMIC DNA]</scope>
    <source>
        <strain evidence="5">301</strain>
    </source>
</reference>
<evidence type="ECO:0000256" key="1">
    <source>
        <dbReference type="SAM" id="MobiDB-lite"/>
    </source>
</evidence>
<name>D7DNB0_METV0</name>
<evidence type="ECO:0000256" key="2">
    <source>
        <dbReference type="SAM" id="SignalP"/>
    </source>
</evidence>
<dbReference type="EMBL" id="CP002056">
    <property type="protein sequence ID" value="ADI30911.1"/>
    <property type="molecule type" value="Genomic_DNA"/>
</dbReference>
<gene>
    <name evidence="4" type="ordered locus">M301_2551</name>
</gene>
<feature type="compositionally biased region" description="Basic and acidic residues" evidence="1">
    <location>
        <begin position="79"/>
        <end position="95"/>
    </location>
</feature>
<sequence length="168" mass="18808" precursor="true">MKKILSLVTLVIIAFSSNAIAEIYKRVDADGRITYSNIKTKGATRLEFDPDANTIVNDRPKSTGGSSNNKRSATPEGFPKVDKQTQNQRDGKRQEILQNELDSEKAALEEAKKAYAEGEAKPEIYKTANGATMRNVPKFQEKMKSLQDDVDSHENNIKLLQKELDNLH</sequence>
<feature type="region of interest" description="Disordered" evidence="1">
    <location>
        <begin position="51"/>
        <end position="102"/>
    </location>
</feature>
<feature type="chain" id="PRO_5005672027" description="DUF4124 domain-containing protein" evidence="2">
    <location>
        <begin position="22"/>
        <end position="168"/>
    </location>
</feature>
<dbReference type="eggNOG" id="ENOG50335VA">
    <property type="taxonomic scope" value="Bacteria"/>
</dbReference>
<keyword evidence="5" id="KW-1185">Reference proteome</keyword>
<dbReference type="Pfam" id="PF13511">
    <property type="entry name" value="DUF4124"/>
    <property type="match status" value="1"/>
</dbReference>
<dbReference type="OrthoDB" id="8547929at2"/>
<evidence type="ECO:0000313" key="5">
    <source>
        <dbReference type="Proteomes" id="UP000000383"/>
    </source>
</evidence>
<proteinExistence type="predicted"/>
<keyword evidence="2" id="KW-0732">Signal</keyword>
<reference evidence="4 5" key="2">
    <citation type="journal article" date="2011" name="J. Bacteriol.">
        <title>Genomes of three methylotrophs from a single niche uncover genetic and metabolic divergence of Methylophilaceae.</title>
        <authorList>
            <person name="Lapidus A."/>
            <person name="Clum A."/>
            <person name="Labutti K."/>
            <person name="Kaluzhnaya M.G."/>
            <person name="Lim S."/>
            <person name="Beck D.A."/>
            <person name="Glavina Del Rio T."/>
            <person name="Nolan M."/>
            <person name="Mavromatis K."/>
            <person name="Huntemann M."/>
            <person name="Lucas S."/>
            <person name="Lidstrom M.E."/>
            <person name="Ivanova N."/>
            <person name="Chistoserdova L."/>
        </authorList>
    </citation>
    <scope>NUCLEOTIDE SEQUENCE [LARGE SCALE GENOMIC DNA]</scope>
    <source>
        <strain evidence="4 5">301</strain>
    </source>
</reference>
<feature type="domain" description="DUF4124" evidence="3">
    <location>
        <begin position="14"/>
        <end position="52"/>
    </location>
</feature>
<evidence type="ECO:0000313" key="4">
    <source>
        <dbReference type="EMBL" id="ADI30911.1"/>
    </source>
</evidence>
<dbReference type="RefSeq" id="WP_013149218.1">
    <property type="nucleotide sequence ID" value="NC_014207.1"/>
</dbReference>